<evidence type="ECO:0000256" key="7">
    <source>
        <dbReference type="ARBA" id="ARBA00022927"/>
    </source>
</evidence>
<reference evidence="12 13" key="1">
    <citation type="submission" date="2015-06" db="EMBL/GenBank/DDBJ databases">
        <title>Prevotella sp. 109, sp. nov., a novel member of the family Prevotellaceae isolated from human faeces.</title>
        <authorList>
            <person name="Shkoporov A.N."/>
            <person name="Chaplin A.V."/>
            <person name="Kafarskaia L.I."/>
            <person name="Efimov B.A."/>
        </authorList>
    </citation>
    <scope>NUCLEOTIDE SEQUENCE [LARGE SCALE GENOMIC DNA]</scope>
    <source>
        <strain evidence="12 13">109</strain>
    </source>
</reference>
<name>A0A8E1URB2_9BACT</name>
<dbReference type="EMBL" id="LFQU01000003">
    <property type="protein sequence ID" value="KOO69381.1"/>
    <property type="molecule type" value="Genomic_DNA"/>
</dbReference>
<dbReference type="AlphaFoldDB" id="A0A8E1URB2"/>
<evidence type="ECO:0000256" key="8">
    <source>
        <dbReference type="ARBA" id="ARBA00022989"/>
    </source>
</evidence>
<keyword evidence="7" id="KW-0653">Protein transport</keyword>
<dbReference type="Pfam" id="PF02699">
    <property type="entry name" value="YajC"/>
    <property type="match status" value="1"/>
</dbReference>
<evidence type="ECO:0000256" key="1">
    <source>
        <dbReference type="ARBA" id="ARBA00004162"/>
    </source>
</evidence>
<dbReference type="Proteomes" id="UP000036951">
    <property type="component" value="Unassembled WGS sequence"/>
</dbReference>
<accession>A0A8E1URB2</accession>
<keyword evidence="8 11" id="KW-1133">Transmembrane helix</keyword>
<comment type="subcellular location">
    <subcellularLocation>
        <location evidence="1">Cell membrane</location>
        <topology evidence="1">Single-pass membrane protein</topology>
    </subcellularLocation>
</comment>
<dbReference type="PANTHER" id="PTHR33909:SF1">
    <property type="entry name" value="SEC TRANSLOCON ACCESSORY COMPLEX SUBUNIT YAJC"/>
    <property type="match status" value="1"/>
</dbReference>
<dbReference type="GO" id="GO:0015031">
    <property type="term" value="P:protein transport"/>
    <property type="evidence" value="ECO:0007669"/>
    <property type="project" value="UniProtKB-KW"/>
</dbReference>
<keyword evidence="4" id="KW-0813">Transport</keyword>
<dbReference type="PANTHER" id="PTHR33909">
    <property type="entry name" value="SEC TRANSLOCON ACCESSORY COMPLEX SUBUNIT YAJC"/>
    <property type="match status" value="1"/>
</dbReference>
<protein>
    <recommendedName>
        <fullName evidence="3">Sec translocon accessory complex subunit YajC</fullName>
    </recommendedName>
</protein>
<dbReference type="InterPro" id="IPR003849">
    <property type="entry name" value="Preprotein_translocase_YajC"/>
</dbReference>
<evidence type="ECO:0000256" key="6">
    <source>
        <dbReference type="ARBA" id="ARBA00022692"/>
    </source>
</evidence>
<dbReference type="OrthoDB" id="9800132at2"/>
<evidence type="ECO:0000256" key="2">
    <source>
        <dbReference type="ARBA" id="ARBA00006742"/>
    </source>
</evidence>
<proteinExistence type="inferred from homology"/>
<evidence type="ECO:0000256" key="4">
    <source>
        <dbReference type="ARBA" id="ARBA00022448"/>
    </source>
</evidence>
<keyword evidence="5" id="KW-1003">Cell membrane</keyword>
<keyword evidence="13" id="KW-1185">Reference proteome</keyword>
<keyword evidence="6 11" id="KW-0812">Transmembrane</keyword>
<evidence type="ECO:0000256" key="9">
    <source>
        <dbReference type="ARBA" id="ARBA00023010"/>
    </source>
</evidence>
<organism evidence="12 13">
    <name type="scientific">Xylanibacter rarus</name>
    <dbReference type="NCBI Taxonomy" id="1676614"/>
    <lineage>
        <taxon>Bacteria</taxon>
        <taxon>Pseudomonadati</taxon>
        <taxon>Bacteroidota</taxon>
        <taxon>Bacteroidia</taxon>
        <taxon>Bacteroidales</taxon>
        <taxon>Prevotellaceae</taxon>
        <taxon>Xylanibacter</taxon>
    </lineage>
</organism>
<feature type="transmembrane region" description="Helical" evidence="11">
    <location>
        <begin position="15"/>
        <end position="35"/>
    </location>
</feature>
<comment type="caution">
    <text evidence="12">The sequence shown here is derived from an EMBL/GenBank/DDBJ whole genome shotgun (WGS) entry which is preliminary data.</text>
</comment>
<gene>
    <name evidence="12" type="ORF">ACU52_03275</name>
</gene>
<dbReference type="RefSeq" id="WP_021855563.1">
    <property type="nucleotide sequence ID" value="NZ_DAWBWQ010000063.1"/>
</dbReference>
<evidence type="ECO:0000256" key="11">
    <source>
        <dbReference type="SAM" id="Phobius"/>
    </source>
</evidence>
<evidence type="ECO:0000313" key="12">
    <source>
        <dbReference type="EMBL" id="KOO69381.1"/>
    </source>
</evidence>
<dbReference type="NCBIfam" id="TIGR00739">
    <property type="entry name" value="yajC"/>
    <property type="match status" value="1"/>
</dbReference>
<evidence type="ECO:0000313" key="13">
    <source>
        <dbReference type="Proteomes" id="UP000036951"/>
    </source>
</evidence>
<evidence type="ECO:0000256" key="3">
    <source>
        <dbReference type="ARBA" id="ARBA00014962"/>
    </source>
</evidence>
<evidence type="ECO:0000256" key="10">
    <source>
        <dbReference type="ARBA" id="ARBA00023136"/>
    </source>
</evidence>
<dbReference type="PRINTS" id="PR01853">
    <property type="entry name" value="YAJCTRNLCASE"/>
</dbReference>
<evidence type="ECO:0000256" key="5">
    <source>
        <dbReference type="ARBA" id="ARBA00022475"/>
    </source>
</evidence>
<dbReference type="SMART" id="SM01323">
    <property type="entry name" value="YajC"/>
    <property type="match status" value="1"/>
</dbReference>
<dbReference type="GO" id="GO:0005886">
    <property type="term" value="C:plasma membrane"/>
    <property type="evidence" value="ECO:0007669"/>
    <property type="project" value="UniProtKB-SubCell"/>
</dbReference>
<sequence>MNTFMFLASQAQQGGSMSFLIFMVAIFAIMWFFMIRPQQKKQKEIRKFQNALQEGTKVVTGGGIYGEVKRIDLATNIVEIEIAKGVTIRVDKGYVFADATSSELTAGQNK</sequence>
<comment type="similarity">
    <text evidence="2">Belongs to the YajC family.</text>
</comment>
<keyword evidence="9" id="KW-0811">Translocation</keyword>
<keyword evidence="10 11" id="KW-0472">Membrane</keyword>